<geneLocation type="plasmid" evidence="1 2">
    <name>unnamed</name>
</geneLocation>
<name>A0ABY5FJ88_9ACTN</name>
<reference evidence="1" key="1">
    <citation type="submission" date="2022-07" db="EMBL/GenBank/DDBJ databases">
        <title>Genomic of Streptomyces cavourensis F2.</title>
        <authorList>
            <person name="Hu S."/>
            <person name="Liang W."/>
        </authorList>
    </citation>
    <scope>NUCLEOTIDE SEQUENCE</scope>
    <source>
        <strain evidence="1">F2</strain>
        <plasmid evidence="1">unnamed</plasmid>
    </source>
</reference>
<protein>
    <submittedName>
        <fullName evidence="1">XRE family transcriptional regulator</fullName>
    </submittedName>
</protein>
<dbReference type="Gene3D" id="1.25.40.10">
    <property type="entry name" value="Tetratricopeptide repeat domain"/>
    <property type="match status" value="1"/>
</dbReference>
<keyword evidence="1" id="KW-0614">Plasmid</keyword>
<dbReference type="SUPFAM" id="SSF48452">
    <property type="entry name" value="TPR-like"/>
    <property type="match status" value="1"/>
</dbReference>
<keyword evidence="2" id="KW-1185">Reference proteome</keyword>
<proteinExistence type="predicted"/>
<dbReference type="RefSeq" id="WP_255240320.1">
    <property type="nucleotide sequence ID" value="NZ_CP101398.1"/>
</dbReference>
<evidence type="ECO:0000313" key="2">
    <source>
        <dbReference type="Proteomes" id="UP001058236"/>
    </source>
</evidence>
<gene>
    <name evidence="1" type="ORF">NLU04_34615</name>
</gene>
<dbReference type="InterPro" id="IPR011990">
    <property type="entry name" value="TPR-like_helical_dom_sf"/>
</dbReference>
<evidence type="ECO:0000313" key="1">
    <source>
        <dbReference type="EMBL" id="UTR83645.1"/>
    </source>
</evidence>
<accession>A0ABY5FJ88</accession>
<organism evidence="1 2">
    <name type="scientific">Streptomyces cavourensis</name>
    <dbReference type="NCBI Taxonomy" id="67258"/>
    <lineage>
        <taxon>Bacteria</taxon>
        <taxon>Bacillati</taxon>
        <taxon>Actinomycetota</taxon>
        <taxon>Actinomycetes</taxon>
        <taxon>Kitasatosporales</taxon>
        <taxon>Streptomycetaceae</taxon>
        <taxon>Streptomyces</taxon>
    </lineage>
</organism>
<dbReference type="Proteomes" id="UP001058236">
    <property type="component" value="Plasmid unnamed"/>
</dbReference>
<dbReference type="EMBL" id="CP101398">
    <property type="protein sequence ID" value="UTR83645.1"/>
    <property type="molecule type" value="Genomic_DNA"/>
</dbReference>
<sequence>MDTAPSNSPLGRWMSEQGMSVRELADAVNDAIGRLTGRPGVTSERTVYRWLSGQNRWPQARQRLALEAVTGLPAVRLGFVPRGKQHDHDPVRPEEGSDVERRRFLGAAASTAAVTISLTPNASARPSRVGTADVIRLRAGIERLVALDDERGGHGLEHVALAGAAEALGLQERAATQRVRQRLFALATDYTAQAAWSRIDAGQLDGVEARLERALTLAGLAQDSERSMQVWNLRAMLARQRGAHHEAVAAAEAGLVTAVARRSPVHASLAHARMAVCLAHSGQARPALRHLARAEDKLTKADLQQPRSSWLVFYGPAELHSLTAIVHDVVGRPAEAEAASHHALAELGPAYRRNRAHTLARLALAQLHQGDIEQACATSGAVFDVMAGTVLPGRLRLLLGDFQRDLLARAPRAMAHAWTDRYRTDWSGS</sequence>